<reference evidence="2 3" key="1">
    <citation type="journal article" date="2014" name="Int. J. Syst. Evol. Microbiol.">
        <title>Complete genome sequence of Corynebacterium casei LMG S-19264T (=DSM 44701T), isolated from a smear-ripened cheese.</title>
        <authorList>
            <consortium name="US DOE Joint Genome Institute (JGI-PGF)"/>
            <person name="Walter F."/>
            <person name="Albersmeier A."/>
            <person name="Kalinowski J."/>
            <person name="Ruckert C."/>
        </authorList>
    </citation>
    <scope>NUCLEOTIDE SEQUENCE [LARGE SCALE GENOMIC DNA]</scope>
    <source>
        <strain evidence="2 3">NBRC 112785</strain>
    </source>
</reference>
<evidence type="ECO:0000313" key="2">
    <source>
        <dbReference type="EMBL" id="GLS82263.1"/>
    </source>
</evidence>
<dbReference type="PANTHER" id="PTHR38684">
    <property type="entry name" value="PROTEIN AMPE"/>
    <property type="match status" value="1"/>
</dbReference>
<dbReference type="Pfam" id="PF17113">
    <property type="entry name" value="AmpE"/>
    <property type="match status" value="1"/>
</dbReference>
<comment type="caution">
    <text evidence="2">The sequence shown here is derived from an EMBL/GenBank/DDBJ whole genome shotgun (WGS) entry which is preliminary data.</text>
</comment>
<dbReference type="RefSeq" id="WP_095500110.1">
    <property type="nucleotide sequence ID" value="NZ_BSPO01000001.1"/>
</dbReference>
<dbReference type="GO" id="GO:0046677">
    <property type="term" value="P:response to antibiotic"/>
    <property type="evidence" value="ECO:0007669"/>
    <property type="project" value="TreeGrafter"/>
</dbReference>
<dbReference type="AlphaFoldDB" id="A0AA37WVC7"/>
<keyword evidence="1" id="KW-1133">Transmembrane helix</keyword>
<dbReference type="Proteomes" id="UP001157439">
    <property type="component" value="Unassembled WGS sequence"/>
</dbReference>
<feature type="transmembrane region" description="Helical" evidence="1">
    <location>
        <begin position="68"/>
        <end position="86"/>
    </location>
</feature>
<keyword evidence="1" id="KW-0472">Membrane</keyword>
<dbReference type="InterPro" id="IPR031347">
    <property type="entry name" value="AmpE"/>
</dbReference>
<keyword evidence="1" id="KW-0812">Transmembrane</keyword>
<name>A0AA37WVC7_9GAMM</name>
<evidence type="ECO:0000313" key="3">
    <source>
        <dbReference type="Proteomes" id="UP001157439"/>
    </source>
</evidence>
<dbReference type="EMBL" id="BSPO01000001">
    <property type="protein sequence ID" value="GLS82263.1"/>
    <property type="molecule type" value="Genomic_DNA"/>
</dbReference>
<dbReference type="GO" id="GO:0005886">
    <property type="term" value="C:plasma membrane"/>
    <property type="evidence" value="ECO:0007669"/>
    <property type="project" value="TreeGrafter"/>
</dbReference>
<accession>A0AA37WVC7</accession>
<organism evidence="2 3">
    <name type="scientific">Paraferrimonas haliotis</name>
    <dbReference type="NCBI Taxonomy" id="2013866"/>
    <lineage>
        <taxon>Bacteria</taxon>
        <taxon>Pseudomonadati</taxon>
        <taxon>Pseudomonadota</taxon>
        <taxon>Gammaproteobacteria</taxon>
        <taxon>Alteromonadales</taxon>
        <taxon>Ferrimonadaceae</taxon>
        <taxon>Paraferrimonas</taxon>
    </lineage>
</organism>
<evidence type="ECO:0000256" key="1">
    <source>
        <dbReference type="SAM" id="Phobius"/>
    </source>
</evidence>
<dbReference type="PANTHER" id="PTHR38684:SF1">
    <property type="entry name" value="PROTEIN AMPE"/>
    <property type="match status" value="1"/>
</dbReference>
<dbReference type="NCBIfam" id="NF008219">
    <property type="entry name" value="PRK10987.1"/>
    <property type="match status" value="1"/>
</dbReference>
<gene>
    <name evidence="2" type="primary">ampE</name>
    <name evidence="2" type="ORF">GCM10007894_02400</name>
</gene>
<keyword evidence="3" id="KW-1185">Reference proteome</keyword>
<feature type="transmembrane region" description="Helical" evidence="1">
    <location>
        <begin position="146"/>
        <end position="168"/>
    </location>
</feature>
<protein>
    <submittedName>
        <fullName evidence="2">Beta-lactamase regulator AmpE</fullName>
    </submittedName>
</protein>
<dbReference type="InterPro" id="IPR052966">
    <property type="entry name" value="Beta-lactamase_Reg"/>
</dbReference>
<sequence>MALFSVLLALLLERMRLVSDKLGYQAWHSKFQAIVFDNDRPPSDARTLVAIVVPATVLYLLLSAVEGLLWGSVSLAIWTLVAVVLLNHAPIRENFSQYIKAACRKDSQACYHYAQRLDPHTDIESIEVKHLGRYIGETTAWINYRYFAAVVIYFAVLGPVAALLYSSLRSYSDSRRLSNDAPAWLTTAMSLADWIPSRLVSFGYMLAGHFSSAWHTWQKQALHIDSSARNIIGEVALAAEALPVSTQAECNSDAPQQAVICVESTVTLLKLARRNFILLLVVISLLTIFGVIQ</sequence>
<proteinExistence type="predicted"/>
<feature type="transmembrane region" description="Helical" evidence="1">
    <location>
        <begin position="276"/>
        <end position="292"/>
    </location>
</feature>
<feature type="transmembrane region" description="Helical" evidence="1">
    <location>
        <begin position="43"/>
        <end position="61"/>
    </location>
</feature>